<dbReference type="CDD" id="cd04301">
    <property type="entry name" value="NAT_SF"/>
    <property type="match status" value="2"/>
</dbReference>
<dbReference type="Pfam" id="PF00583">
    <property type="entry name" value="Acetyltransf_1"/>
    <property type="match status" value="2"/>
</dbReference>
<evidence type="ECO:0000313" key="4">
    <source>
        <dbReference type="EMBL" id="GKX29733.1"/>
    </source>
</evidence>
<comment type="caution">
    <text evidence="4">The sequence shown here is derived from an EMBL/GenBank/DDBJ whole genome shotgun (WGS) entry which is preliminary data.</text>
</comment>
<dbReference type="Gene3D" id="3.40.630.30">
    <property type="match status" value="2"/>
</dbReference>
<dbReference type="InterPro" id="IPR050680">
    <property type="entry name" value="YpeA/RimI_acetyltransf"/>
</dbReference>
<accession>A0A9W6DFS6</accession>
<keyword evidence="2" id="KW-0012">Acyltransferase</keyword>
<dbReference type="SUPFAM" id="SSF55729">
    <property type="entry name" value="Acyl-CoA N-acyltransferases (Nat)"/>
    <property type="match status" value="2"/>
</dbReference>
<protein>
    <recommendedName>
        <fullName evidence="3">N-acetyltransferase domain-containing protein</fullName>
    </recommendedName>
</protein>
<dbReference type="PROSITE" id="PS51186">
    <property type="entry name" value="GNAT"/>
    <property type="match status" value="2"/>
</dbReference>
<evidence type="ECO:0000313" key="5">
    <source>
        <dbReference type="Proteomes" id="UP001144256"/>
    </source>
</evidence>
<sequence length="330" mass="38360">MDIVELSSEDILKVNNMWNEYARNGEFVHKDLEFKDFNNQFIRESEDVRKVNFVAKEQNEIIGFSNGSYKEESIQGYITFVLIRKEYRFQGIGNKLLEAVEDKLLKIGKGRITRFDILFFNPINLEWFVPRTNGHDHPNAPGVDVSLGGYIFFKNNGYRDVAYENSYYRELENFEFSDKIHRKILELKQKDITITYYDRDKHHGLNELFDDFNNELWRETIMKNVNEQNGGKPVLIVEHKGKVCGFTGPLYVQPSGRGYFAGIGIHSDYRKLGAGKVLFSYLCKSLKDQGASFMTLFTGEKNPARNIYESAGFKIIKTWADMRKEINQNG</sequence>
<organism evidence="4 5">
    <name type="scientific">Vallitalea longa</name>
    <dbReference type="NCBI Taxonomy" id="2936439"/>
    <lineage>
        <taxon>Bacteria</taxon>
        <taxon>Bacillati</taxon>
        <taxon>Bacillota</taxon>
        <taxon>Clostridia</taxon>
        <taxon>Lachnospirales</taxon>
        <taxon>Vallitaleaceae</taxon>
        <taxon>Vallitalea</taxon>
    </lineage>
</organism>
<proteinExistence type="predicted"/>
<keyword evidence="5" id="KW-1185">Reference proteome</keyword>
<gene>
    <name evidence="4" type="ORF">SH1V18_22130</name>
</gene>
<dbReference type="PANTHER" id="PTHR43420">
    <property type="entry name" value="ACETYLTRANSFERASE"/>
    <property type="match status" value="1"/>
</dbReference>
<dbReference type="InterPro" id="IPR016181">
    <property type="entry name" value="Acyl_CoA_acyltransferase"/>
</dbReference>
<evidence type="ECO:0000256" key="1">
    <source>
        <dbReference type="ARBA" id="ARBA00022679"/>
    </source>
</evidence>
<dbReference type="RefSeq" id="WP_281815381.1">
    <property type="nucleotide sequence ID" value="NZ_BRLB01000005.1"/>
</dbReference>
<name>A0A9W6DFS6_9FIRM</name>
<feature type="domain" description="N-acetyltransferase" evidence="3">
    <location>
        <begin position="1"/>
        <end position="181"/>
    </location>
</feature>
<dbReference type="InterPro" id="IPR000182">
    <property type="entry name" value="GNAT_dom"/>
</dbReference>
<feature type="domain" description="N-acetyltransferase" evidence="3">
    <location>
        <begin position="192"/>
        <end position="327"/>
    </location>
</feature>
<evidence type="ECO:0000256" key="2">
    <source>
        <dbReference type="ARBA" id="ARBA00023315"/>
    </source>
</evidence>
<dbReference type="GO" id="GO:0016747">
    <property type="term" value="F:acyltransferase activity, transferring groups other than amino-acyl groups"/>
    <property type="evidence" value="ECO:0007669"/>
    <property type="project" value="InterPro"/>
</dbReference>
<dbReference type="Proteomes" id="UP001144256">
    <property type="component" value="Unassembled WGS sequence"/>
</dbReference>
<keyword evidence="1" id="KW-0808">Transferase</keyword>
<dbReference type="EMBL" id="BRLB01000005">
    <property type="protein sequence ID" value="GKX29733.1"/>
    <property type="molecule type" value="Genomic_DNA"/>
</dbReference>
<dbReference type="AlphaFoldDB" id="A0A9W6DFS6"/>
<evidence type="ECO:0000259" key="3">
    <source>
        <dbReference type="PROSITE" id="PS51186"/>
    </source>
</evidence>
<reference evidence="4" key="1">
    <citation type="submission" date="2022-06" db="EMBL/GenBank/DDBJ databases">
        <title>Vallitalea longa sp. nov., an anaerobic bacterium isolated from marine sediment.</title>
        <authorList>
            <person name="Hirano S."/>
            <person name="Terahara T."/>
            <person name="Mori K."/>
            <person name="Hamada M."/>
            <person name="Matsumoto R."/>
            <person name="Kobayashi T."/>
        </authorList>
    </citation>
    <scope>NUCLEOTIDE SEQUENCE</scope>
    <source>
        <strain evidence="4">SH18-1</strain>
    </source>
</reference>